<dbReference type="Proteomes" id="UP000024284">
    <property type="component" value="Unassembled WGS sequence"/>
</dbReference>
<protein>
    <submittedName>
        <fullName evidence="1">Hsp20/alpha crystallin family protein</fullName>
    </submittedName>
</protein>
<dbReference type="STRING" id="76947.GCA_002080435_03732"/>
<evidence type="ECO:0000313" key="1">
    <source>
        <dbReference type="EMBL" id="KFG88411.1"/>
    </source>
</evidence>
<comment type="caution">
    <text evidence="1">The sequence shown here is derived from an EMBL/GenBank/DDBJ whole genome shotgun (WGS) entry which is preliminary data.</text>
</comment>
<accession>A0A086P4U3</accession>
<organism evidence="1 2">
    <name type="scientific">Sphingobium herbicidovorans (strain ATCC 700291 / DSM 11019 / CCUG 56400 / KCTC 2939 / LMG 18315 / NBRC 16415 / MH)</name>
    <name type="common">Sphingomonas herbicidovorans</name>
    <dbReference type="NCBI Taxonomy" id="1219045"/>
    <lineage>
        <taxon>Bacteria</taxon>
        <taxon>Pseudomonadati</taxon>
        <taxon>Pseudomonadota</taxon>
        <taxon>Alphaproteobacteria</taxon>
        <taxon>Sphingomonadales</taxon>
        <taxon>Sphingomonadaceae</taxon>
        <taxon>Sphingobium</taxon>
    </lineage>
</organism>
<dbReference type="EMBL" id="JFZA02000061">
    <property type="protein sequence ID" value="KFG88411.1"/>
    <property type="molecule type" value="Genomic_DNA"/>
</dbReference>
<keyword evidence="2" id="KW-1185">Reference proteome</keyword>
<name>A0A086P4U3_SPHHM</name>
<gene>
    <name evidence="1" type="ORF">BV98_003811</name>
</gene>
<evidence type="ECO:0000313" key="2">
    <source>
        <dbReference type="Proteomes" id="UP000024284"/>
    </source>
</evidence>
<reference evidence="1" key="1">
    <citation type="submission" date="2014-08" db="EMBL/GenBank/DDBJ databases">
        <title>Draft genome sequences of Sphingobium herbicidovorans.</title>
        <authorList>
            <person name="Gan H.M."/>
            <person name="Gan H.Y."/>
            <person name="Savka M.A."/>
        </authorList>
    </citation>
    <scope>NUCLEOTIDE SEQUENCE [LARGE SCALE GENOMIC DNA]</scope>
    <source>
        <strain evidence="1">NBRC 16415</strain>
    </source>
</reference>
<proteinExistence type="predicted"/>
<sequence length="70" mass="8262">MATRDFIPWRRQENTVPAMYHERDLIPFTHLRREIDRLTTSSARPCWAEVDLAVGGRAGPAWRSRRVKTR</sequence>
<dbReference type="AlphaFoldDB" id="A0A086P4U3"/>